<feature type="region of interest" description="Disordered" evidence="1">
    <location>
        <begin position="117"/>
        <end position="161"/>
    </location>
</feature>
<dbReference type="Proteomes" id="UP000321570">
    <property type="component" value="Unassembled WGS sequence"/>
</dbReference>
<reference evidence="2 3" key="1">
    <citation type="submission" date="2019-07" db="EMBL/GenBank/DDBJ databases">
        <authorList>
            <person name="Jastrzebski P J."/>
            <person name="Paukszto L."/>
            <person name="Jastrzebski P J."/>
        </authorList>
    </citation>
    <scope>NUCLEOTIDE SEQUENCE [LARGE SCALE GENOMIC DNA]</scope>
    <source>
        <strain evidence="2 3">WMS-il1</strain>
    </source>
</reference>
<dbReference type="EMBL" id="CABIJS010000588">
    <property type="protein sequence ID" value="VUZ53981.1"/>
    <property type="molecule type" value="Genomic_DNA"/>
</dbReference>
<keyword evidence="3" id="KW-1185">Reference proteome</keyword>
<evidence type="ECO:0000256" key="1">
    <source>
        <dbReference type="SAM" id="MobiDB-lite"/>
    </source>
</evidence>
<organism evidence="2 3">
    <name type="scientific">Hymenolepis diminuta</name>
    <name type="common">Rat tapeworm</name>
    <dbReference type="NCBI Taxonomy" id="6216"/>
    <lineage>
        <taxon>Eukaryota</taxon>
        <taxon>Metazoa</taxon>
        <taxon>Spiralia</taxon>
        <taxon>Lophotrochozoa</taxon>
        <taxon>Platyhelminthes</taxon>
        <taxon>Cestoda</taxon>
        <taxon>Eucestoda</taxon>
        <taxon>Cyclophyllidea</taxon>
        <taxon>Hymenolepididae</taxon>
        <taxon>Hymenolepis</taxon>
    </lineage>
</organism>
<evidence type="ECO:0000313" key="3">
    <source>
        <dbReference type="Proteomes" id="UP000321570"/>
    </source>
</evidence>
<gene>
    <name evidence="2" type="ORF">WMSIL1_LOCUS12168</name>
</gene>
<feature type="compositionally biased region" description="Basic and acidic residues" evidence="1">
    <location>
        <begin position="151"/>
        <end position="161"/>
    </location>
</feature>
<evidence type="ECO:0000313" key="2">
    <source>
        <dbReference type="EMBL" id="VUZ53981.1"/>
    </source>
</evidence>
<sequence>MGEFPRSSPPSVPSSEVDECEIGIIQEPLPHETNTPYQVSFTVQSYWLSHDQLTDQNVSLQSFTRTGDMLLHQTSKWFPNICLMSYETKITPSVLPSAKSVGIKIPKKSSFDLSGMTKTAHDFDSPPKMASQSQSAPRIQRKHRGRMRKVTSREARATLKA</sequence>
<feature type="compositionally biased region" description="Basic residues" evidence="1">
    <location>
        <begin position="139"/>
        <end position="150"/>
    </location>
</feature>
<proteinExistence type="predicted"/>
<accession>A0A564Z387</accession>
<dbReference type="AlphaFoldDB" id="A0A564Z387"/>
<name>A0A564Z387_HYMDI</name>
<protein>
    <submittedName>
        <fullName evidence="2">Uncharacterized protein</fullName>
    </submittedName>
</protein>